<reference evidence="3" key="1">
    <citation type="submission" date="2017-02" db="UniProtKB">
        <authorList>
            <consortium name="WormBaseParasite"/>
        </authorList>
    </citation>
    <scope>IDENTIFICATION</scope>
</reference>
<organism evidence="3">
    <name type="scientific">Brugia pahangi</name>
    <name type="common">Filarial nematode worm</name>
    <dbReference type="NCBI Taxonomy" id="6280"/>
    <lineage>
        <taxon>Eukaryota</taxon>
        <taxon>Metazoa</taxon>
        <taxon>Ecdysozoa</taxon>
        <taxon>Nematoda</taxon>
        <taxon>Chromadorea</taxon>
        <taxon>Rhabditida</taxon>
        <taxon>Spirurina</taxon>
        <taxon>Spiruromorpha</taxon>
        <taxon>Filarioidea</taxon>
        <taxon>Onchocercidae</taxon>
        <taxon>Brugia</taxon>
    </lineage>
</organism>
<dbReference type="AlphaFoldDB" id="A0A0N4TM66"/>
<dbReference type="WBParaSite" id="BPAG_0000952101-mRNA-1">
    <property type="protein sequence ID" value="BPAG_0000952101-mRNA-1"/>
    <property type="gene ID" value="BPAG_0000952101"/>
</dbReference>
<reference evidence="1 2" key="2">
    <citation type="submission" date="2018-11" db="EMBL/GenBank/DDBJ databases">
        <authorList>
            <consortium name="Pathogen Informatics"/>
        </authorList>
    </citation>
    <scope>NUCLEOTIDE SEQUENCE [LARGE SCALE GENOMIC DNA]</scope>
</reference>
<dbReference type="EMBL" id="UZAD01013157">
    <property type="protein sequence ID" value="VDN90669.1"/>
    <property type="molecule type" value="Genomic_DNA"/>
</dbReference>
<keyword evidence="2" id="KW-1185">Reference proteome</keyword>
<gene>
    <name evidence="1" type="ORF">BPAG_LOCUS9483</name>
</gene>
<name>A0A0N4TM66_BRUPA</name>
<evidence type="ECO:0000313" key="2">
    <source>
        <dbReference type="Proteomes" id="UP000278627"/>
    </source>
</evidence>
<protein>
    <submittedName>
        <fullName evidence="1 3">Uncharacterized protein</fullName>
    </submittedName>
</protein>
<accession>A0A0N4TM66</accession>
<dbReference type="Proteomes" id="UP000278627">
    <property type="component" value="Unassembled WGS sequence"/>
</dbReference>
<sequence length="110" mass="12449">MGLCCSTTEQQQTEQFHYLQHQLAQQNQQQQSVHHNLRPNSPYDIRTGIAMMMQQATALAKAPPGMDLLALEAEIRKAKAEGRTVTIANNCIYFDYELVGRIPPDIPFHP</sequence>
<evidence type="ECO:0000313" key="3">
    <source>
        <dbReference type="WBParaSite" id="BPAG_0000952101-mRNA-1"/>
    </source>
</evidence>
<proteinExistence type="predicted"/>
<evidence type="ECO:0000313" key="1">
    <source>
        <dbReference type="EMBL" id="VDN90669.1"/>
    </source>
</evidence>